<feature type="transmembrane region" description="Helical" evidence="8">
    <location>
        <begin position="332"/>
        <end position="353"/>
    </location>
</feature>
<feature type="transmembrane region" description="Helical" evidence="8">
    <location>
        <begin position="240"/>
        <end position="258"/>
    </location>
</feature>
<gene>
    <name evidence="10" type="ORF">ACFSC0_02225</name>
</gene>
<dbReference type="EMBL" id="JBHUEY010000001">
    <property type="protein sequence ID" value="MFD1782196.1"/>
    <property type="molecule type" value="Genomic_DNA"/>
</dbReference>
<accession>A0ABW4MX13</accession>
<comment type="similarity">
    <text evidence="8">Belongs to the binding-protein-dependent transport system permease family.</text>
</comment>
<keyword evidence="11" id="KW-1185">Reference proteome</keyword>
<keyword evidence="7 8" id="KW-0472">Membrane</keyword>
<dbReference type="SUPFAM" id="SSF161098">
    <property type="entry name" value="MetI-like"/>
    <property type="match status" value="2"/>
</dbReference>
<evidence type="ECO:0000256" key="5">
    <source>
        <dbReference type="ARBA" id="ARBA00022692"/>
    </source>
</evidence>
<comment type="caution">
    <text evidence="10">The sequence shown here is derived from an EMBL/GenBank/DDBJ whole genome shotgun (WGS) entry which is preliminary data.</text>
</comment>
<feature type="domain" description="ABC transmembrane type-1" evidence="9">
    <location>
        <begin position="57"/>
        <end position="259"/>
    </location>
</feature>
<proteinExistence type="inferred from homology"/>
<dbReference type="InterPro" id="IPR000515">
    <property type="entry name" value="MetI-like"/>
</dbReference>
<keyword evidence="6 8" id="KW-1133">Transmembrane helix</keyword>
<evidence type="ECO:0000256" key="2">
    <source>
        <dbReference type="ARBA" id="ARBA00022448"/>
    </source>
</evidence>
<dbReference type="PANTHER" id="PTHR43357:SF3">
    <property type="entry name" value="FE(3+)-TRANSPORT SYSTEM PERMEASE PROTEIN FBPB 2"/>
    <property type="match status" value="1"/>
</dbReference>
<sequence>MTAATSPSAPAFALSPLRIGALIAAALALAPLLAVVWLALTRPASAAIPAEVILRYARDSAVLASLVAVGACALGAAAAWLVVMHRFPGRDVFAWALALPLAAPAYALAYAYADLLDIAGPVRTVLRDAGMAWWPFEIRSLPGAAAILSCAFYPYVYLTARAAFVSQSVCALEAARSLGSTPWDAFRRVALPLARPALAAGAALAVMETLADYGAVNFLGVQTLTTGVVRAWSTYGAPGSAARISLILLGTAAVLLWIERLGRREQGYAAASARWRTLTEVPLRGPAAWAASGFCLLLLIVALLLPAGWLAWKGASISPELPRIARAGGVTLGLGMAGALLTVGLAAVIAFGGRGRKLAQRLVSLGYATPGAVMAVGLLAPAALIWKGANGAVAGLGLLVLAYAARLMAAALEPIDAGLARITPSMDRAARSLGESEAGAVRRVHVPLASASLWTAALLVFVDVVKELPATLILRPFNFDTLAVLADRYASDERLAEAAWPALAIVLIAAPAMVVLSRQVMASRPGGHG</sequence>
<keyword evidence="4" id="KW-0997">Cell inner membrane</keyword>
<feature type="transmembrane region" description="Helical" evidence="8">
    <location>
        <begin position="287"/>
        <end position="312"/>
    </location>
</feature>
<organism evidence="10 11">
    <name type="scientific">Phenylobacterium terrae</name>
    <dbReference type="NCBI Taxonomy" id="2665495"/>
    <lineage>
        <taxon>Bacteria</taxon>
        <taxon>Pseudomonadati</taxon>
        <taxon>Pseudomonadota</taxon>
        <taxon>Alphaproteobacteria</taxon>
        <taxon>Caulobacterales</taxon>
        <taxon>Caulobacteraceae</taxon>
        <taxon>Phenylobacterium</taxon>
    </lineage>
</organism>
<keyword evidence="2 8" id="KW-0813">Transport</keyword>
<dbReference type="Gene3D" id="1.10.3720.10">
    <property type="entry name" value="MetI-like"/>
    <property type="match status" value="2"/>
</dbReference>
<evidence type="ECO:0000256" key="1">
    <source>
        <dbReference type="ARBA" id="ARBA00004429"/>
    </source>
</evidence>
<protein>
    <submittedName>
        <fullName evidence="10">ABC transporter permease</fullName>
    </submittedName>
</protein>
<comment type="subcellular location">
    <subcellularLocation>
        <location evidence="1">Cell inner membrane</location>
        <topology evidence="1">Multi-pass membrane protein</topology>
    </subcellularLocation>
    <subcellularLocation>
        <location evidence="8">Cell membrane</location>
        <topology evidence="8">Multi-pass membrane protein</topology>
    </subcellularLocation>
</comment>
<dbReference type="PROSITE" id="PS50928">
    <property type="entry name" value="ABC_TM1"/>
    <property type="match status" value="2"/>
</dbReference>
<feature type="transmembrane region" description="Helical" evidence="8">
    <location>
        <begin position="62"/>
        <end position="83"/>
    </location>
</feature>
<dbReference type="Pfam" id="PF00528">
    <property type="entry name" value="BPD_transp_1"/>
    <property type="match status" value="2"/>
</dbReference>
<reference evidence="11" key="1">
    <citation type="journal article" date="2019" name="Int. J. Syst. Evol. Microbiol.">
        <title>The Global Catalogue of Microorganisms (GCM) 10K type strain sequencing project: providing services to taxonomists for standard genome sequencing and annotation.</title>
        <authorList>
            <consortium name="The Broad Institute Genomics Platform"/>
            <consortium name="The Broad Institute Genome Sequencing Center for Infectious Disease"/>
            <person name="Wu L."/>
            <person name="Ma J."/>
        </authorList>
    </citation>
    <scope>NUCLEOTIDE SEQUENCE [LARGE SCALE GENOMIC DNA]</scope>
    <source>
        <strain evidence="11">DFY28</strain>
    </source>
</reference>
<dbReference type="InterPro" id="IPR035906">
    <property type="entry name" value="MetI-like_sf"/>
</dbReference>
<feature type="domain" description="ABC transmembrane type-1" evidence="9">
    <location>
        <begin position="328"/>
        <end position="516"/>
    </location>
</feature>
<dbReference type="RefSeq" id="WP_377280977.1">
    <property type="nucleotide sequence ID" value="NZ_JBHRSI010000003.1"/>
</dbReference>
<dbReference type="Proteomes" id="UP001597237">
    <property type="component" value="Unassembled WGS sequence"/>
</dbReference>
<feature type="transmembrane region" description="Helical" evidence="8">
    <location>
        <begin position="365"/>
        <end position="386"/>
    </location>
</feature>
<evidence type="ECO:0000256" key="6">
    <source>
        <dbReference type="ARBA" id="ARBA00022989"/>
    </source>
</evidence>
<feature type="transmembrane region" description="Helical" evidence="8">
    <location>
        <begin position="92"/>
        <end position="113"/>
    </location>
</feature>
<evidence type="ECO:0000313" key="10">
    <source>
        <dbReference type="EMBL" id="MFD1782196.1"/>
    </source>
</evidence>
<evidence type="ECO:0000259" key="9">
    <source>
        <dbReference type="PROSITE" id="PS50928"/>
    </source>
</evidence>
<dbReference type="PANTHER" id="PTHR43357">
    <property type="entry name" value="INNER MEMBRANE ABC TRANSPORTER PERMEASE PROTEIN YDCV"/>
    <property type="match status" value="1"/>
</dbReference>
<feature type="transmembrane region" description="Helical" evidence="8">
    <location>
        <begin position="133"/>
        <end position="158"/>
    </location>
</feature>
<evidence type="ECO:0000256" key="3">
    <source>
        <dbReference type="ARBA" id="ARBA00022475"/>
    </source>
</evidence>
<name>A0ABW4MX13_9CAUL</name>
<feature type="transmembrane region" description="Helical" evidence="8">
    <location>
        <begin position="498"/>
        <end position="516"/>
    </location>
</feature>
<feature type="transmembrane region" description="Helical" evidence="8">
    <location>
        <begin position="392"/>
        <end position="412"/>
    </location>
</feature>
<keyword evidence="3" id="KW-1003">Cell membrane</keyword>
<dbReference type="CDD" id="cd06261">
    <property type="entry name" value="TM_PBP2"/>
    <property type="match status" value="2"/>
</dbReference>
<keyword evidence="5 8" id="KW-0812">Transmembrane</keyword>
<evidence type="ECO:0000256" key="7">
    <source>
        <dbReference type="ARBA" id="ARBA00023136"/>
    </source>
</evidence>
<evidence type="ECO:0000313" key="11">
    <source>
        <dbReference type="Proteomes" id="UP001597237"/>
    </source>
</evidence>
<evidence type="ECO:0000256" key="8">
    <source>
        <dbReference type="RuleBase" id="RU363032"/>
    </source>
</evidence>
<evidence type="ECO:0000256" key="4">
    <source>
        <dbReference type="ARBA" id="ARBA00022519"/>
    </source>
</evidence>